<keyword evidence="8" id="KW-1185">Reference proteome</keyword>
<evidence type="ECO:0000256" key="3">
    <source>
        <dbReference type="ARBA" id="ARBA00022827"/>
    </source>
</evidence>
<keyword evidence="2" id="KW-0285">Flavoprotein</keyword>
<feature type="compositionally biased region" description="Basic and acidic residues" evidence="5">
    <location>
        <begin position="224"/>
        <end position="240"/>
    </location>
</feature>
<dbReference type="RefSeq" id="WP_356959323.1">
    <property type="nucleotide sequence ID" value="NZ_JBEYBD010000028.1"/>
</dbReference>
<protein>
    <submittedName>
        <fullName evidence="7">FAD-dependent oxidoreductase</fullName>
    </submittedName>
</protein>
<dbReference type="PANTHER" id="PTHR43400:SF10">
    <property type="entry name" value="3-OXOSTEROID 1-DEHYDROGENASE"/>
    <property type="match status" value="1"/>
</dbReference>
<evidence type="ECO:0000256" key="2">
    <source>
        <dbReference type="ARBA" id="ARBA00022630"/>
    </source>
</evidence>
<dbReference type="InterPro" id="IPR027477">
    <property type="entry name" value="Succ_DH/fumarate_Rdtase_cat_sf"/>
</dbReference>
<reference evidence="7 8" key="1">
    <citation type="submission" date="2024-06" db="EMBL/GenBank/DDBJ databases">
        <title>The Natural Products Discovery Center: Release of the First 8490 Sequenced Strains for Exploring Actinobacteria Biosynthetic Diversity.</title>
        <authorList>
            <person name="Kalkreuter E."/>
            <person name="Kautsar S.A."/>
            <person name="Yang D."/>
            <person name="Bader C.D."/>
            <person name="Teijaro C.N."/>
            <person name="Fluegel L."/>
            <person name="Davis C.M."/>
            <person name="Simpson J.R."/>
            <person name="Lauterbach L."/>
            <person name="Steele A.D."/>
            <person name="Gui C."/>
            <person name="Meng S."/>
            <person name="Li G."/>
            <person name="Viehrig K."/>
            <person name="Ye F."/>
            <person name="Su P."/>
            <person name="Kiefer A.F."/>
            <person name="Nichols A."/>
            <person name="Cepeda A.J."/>
            <person name="Yan W."/>
            <person name="Fan B."/>
            <person name="Jiang Y."/>
            <person name="Adhikari A."/>
            <person name="Zheng C.-J."/>
            <person name="Schuster L."/>
            <person name="Cowan T.M."/>
            <person name="Smanski M.J."/>
            <person name="Chevrette M.G."/>
            <person name="De Carvalho L.P.S."/>
            <person name="Shen B."/>
        </authorList>
    </citation>
    <scope>NUCLEOTIDE SEQUENCE [LARGE SCALE GENOMIC DNA]</scope>
    <source>
        <strain evidence="7 8">NPDC019708</strain>
    </source>
</reference>
<dbReference type="InterPro" id="IPR050315">
    <property type="entry name" value="FAD-oxidoreductase_2"/>
</dbReference>
<evidence type="ECO:0000256" key="4">
    <source>
        <dbReference type="ARBA" id="ARBA00023002"/>
    </source>
</evidence>
<gene>
    <name evidence="7" type="ORF">ABZ510_29880</name>
</gene>
<evidence type="ECO:0000313" key="8">
    <source>
        <dbReference type="Proteomes" id="UP001550628"/>
    </source>
</evidence>
<evidence type="ECO:0000256" key="1">
    <source>
        <dbReference type="ARBA" id="ARBA00001974"/>
    </source>
</evidence>
<feature type="domain" description="FAD-dependent oxidoreductase 2 FAD-binding" evidence="6">
    <location>
        <begin position="54"/>
        <end position="571"/>
    </location>
</feature>
<keyword evidence="3" id="KW-0274">FAD</keyword>
<dbReference type="PANTHER" id="PTHR43400">
    <property type="entry name" value="FUMARATE REDUCTASE"/>
    <property type="match status" value="1"/>
</dbReference>
<dbReference type="SUPFAM" id="SSF51905">
    <property type="entry name" value="FAD/NAD(P)-binding domain"/>
    <property type="match status" value="1"/>
</dbReference>
<feature type="region of interest" description="Disordered" evidence="5">
    <location>
        <begin position="214"/>
        <end position="241"/>
    </location>
</feature>
<evidence type="ECO:0000259" key="6">
    <source>
        <dbReference type="Pfam" id="PF00890"/>
    </source>
</evidence>
<sequence>MIAAPRSQKKGAPATVPACPSSRCADTDFEIGGRKGNEMTSKEFMSCEDGREFDVVVLGTGAAGLCAAVTASINGASVVVFEKAKELGGTTAWSGGQVWMPNHPHMASIGVTDSVEDARRYMMSLSREMIDEDLIDAFLEKGPEMVQFLDSKVSTNFYPVPGFPDYHPENPGGKAEGGRTLECEMFSFHRLGEWAPLFRRSPYSHNEHMMMNESPLGAVKPKAPSKEEQARREKNDERGRGPALVGRLFKGCLDAGVEAYVSHRAVELVRTDGRVSAVRLETPEGAITVKARRGVVIATGGFEWNQQLVKTFLRGPLTLPASPSENTGDGLIMAQRIGAMLGTMAEAWWTPMAELPEGVNQMNRVLIQSERTKPRTIMVNRSGRRFTNEAANYNAFGGAFREEDVTTFDYANLPCWMIFDQEYLRRYGTVGPWPPGDEPPGWLKGFDSLEALADHLEVPADALVETVQRWNENVAQGVDPDYHRGESANDCWWGDPDYKLDPRGTLGRIDQAPYYAISVSSGALGTKGGPKTDANAQVLDVDGDPIPGLYAAGNAMASAFGMTYGGAGGTLGPALTFGYLAGRHLAES</sequence>
<dbReference type="EMBL" id="JBEYBF010000031">
    <property type="protein sequence ID" value="MEU1956050.1"/>
    <property type="molecule type" value="Genomic_DNA"/>
</dbReference>
<evidence type="ECO:0000313" key="7">
    <source>
        <dbReference type="EMBL" id="MEU1956050.1"/>
    </source>
</evidence>
<dbReference type="Proteomes" id="UP001550628">
    <property type="component" value="Unassembled WGS sequence"/>
</dbReference>
<dbReference type="InterPro" id="IPR003953">
    <property type="entry name" value="FAD-dep_OxRdtase_2_FAD-bd"/>
</dbReference>
<dbReference type="Pfam" id="PF00890">
    <property type="entry name" value="FAD_binding_2"/>
    <property type="match status" value="1"/>
</dbReference>
<dbReference type="InterPro" id="IPR036188">
    <property type="entry name" value="FAD/NAD-bd_sf"/>
</dbReference>
<comment type="caution">
    <text evidence="7">The sequence shown here is derived from an EMBL/GenBank/DDBJ whole genome shotgun (WGS) entry which is preliminary data.</text>
</comment>
<comment type="cofactor">
    <cofactor evidence="1">
        <name>FAD</name>
        <dbReference type="ChEBI" id="CHEBI:57692"/>
    </cofactor>
</comment>
<keyword evidence="4" id="KW-0560">Oxidoreductase</keyword>
<evidence type="ECO:0000256" key="5">
    <source>
        <dbReference type="SAM" id="MobiDB-lite"/>
    </source>
</evidence>
<organism evidence="7 8">
    <name type="scientific">Nocardia rhamnosiphila</name>
    <dbReference type="NCBI Taxonomy" id="426716"/>
    <lineage>
        <taxon>Bacteria</taxon>
        <taxon>Bacillati</taxon>
        <taxon>Actinomycetota</taxon>
        <taxon>Actinomycetes</taxon>
        <taxon>Mycobacteriales</taxon>
        <taxon>Nocardiaceae</taxon>
        <taxon>Nocardia</taxon>
    </lineage>
</organism>
<accession>A0ABV2WYS4</accession>
<proteinExistence type="predicted"/>
<name>A0ABV2WYS4_9NOCA</name>
<dbReference type="Gene3D" id="3.50.50.60">
    <property type="entry name" value="FAD/NAD(P)-binding domain"/>
    <property type="match status" value="2"/>
</dbReference>
<dbReference type="SUPFAM" id="SSF56425">
    <property type="entry name" value="Succinate dehydrogenase/fumarate reductase flavoprotein, catalytic domain"/>
    <property type="match status" value="1"/>
</dbReference>